<dbReference type="EMBL" id="KQ459439">
    <property type="protein sequence ID" value="KPJ01095.1"/>
    <property type="molecule type" value="Genomic_DNA"/>
</dbReference>
<sequence length="133" mass="14567">MSLSVSAERTRLTQTWRVECALGRHRHGGSSAHSADTDMAGRVRTRQTQTWRVECALGRHRHGGSSAHSADTDMVIKFACGEGKHRDATCTCLRRNSKIYVKSTNSHYASVVDNVLVTPDLGHAPSPSVGTYF</sequence>
<name>A0A194Q7Y1_PAPXU</name>
<dbReference type="Proteomes" id="UP000053268">
    <property type="component" value="Unassembled WGS sequence"/>
</dbReference>
<dbReference type="AlphaFoldDB" id="A0A194Q7Y1"/>
<proteinExistence type="predicted"/>
<organism evidence="1 2">
    <name type="scientific">Papilio xuthus</name>
    <name type="common">Asian swallowtail butterfly</name>
    <dbReference type="NCBI Taxonomy" id="66420"/>
    <lineage>
        <taxon>Eukaryota</taxon>
        <taxon>Metazoa</taxon>
        <taxon>Ecdysozoa</taxon>
        <taxon>Arthropoda</taxon>
        <taxon>Hexapoda</taxon>
        <taxon>Insecta</taxon>
        <taxon>Pterygota</taxon>
        <taxon>Neoptera</taxon>
        <taxon>Endopterygota</taxon>
        <taxon>Lepidoptera</taxon>
        <taxon>Glossata</taxon>
        <taxon>Ditrysia</taxon>
        <taxon>Papilionoidea</taxon>
        <taxon>Papilionidae</taxon>
        <taxon>Papilioninae</taxon>
        <taxon>Papilio</taxon>
    </lineage>
</organism>
<reference evidence="1 2" key="1">
    <citation type="journal article" date="2015" name="Nat. Commun.">
        <title>Outbred genome sequencing and CRISPR/Cas9 gene editing in butterflies.</title>
        <authorList>
            <person name="Li X."/>
            <person name="Fan D."/>
            <person name="Zhang W."/>
            <person name="Liu G."/>
            <person name="Zhang L."/>
            <person name="Zhao L."/>
            <person name="Fang X."/>
            <person name="Chen L."/>
            <person name="Dong Y."/>
            <person name="Chen Y."/>
            <person name="Ding Y."/>
            <person name="Zhao R."/>
            <person name="Feng M."/>
            <person name="Zhu Y."/>
            <person name="Feng Y."/>
            <person name="Jiang X."/>
            <person name="Zhu D."/>
            <person name="Xiang H."/>
            <person name="Feng X."/>
            <person name="Li S."/>
            <person name="Wang J."/>
            <person name="Zhang G."/>
            <person name="Kronforst M.R."/>
            <person name="Wang W."/>
        </authorList>
    </citation>
    <scope>NUCLEOTIDE SEQUENCE [LARGE SCALE GENOMIC DNA]</scope>
    <source>
        <strain evidence="1">Ya'a_city_454_Px</strain>
        <tissue evidence="1">Whole body</tissue>
    </source>
</reference>
<evidence type="ECO:0000313" key="2">
    <source>
        <dbReference type="Proteomes" id="UP000053268"/>
    </source>
</evidence>
<accession>A0A194Q7Y1</accession>
<gene>
    <name evidence="1" type="ORF">RR46_05360</name>
</gene>
<protein>
    <submittedName>
        <fullName evidence="1">Uncharacterized protein</fullName>
    </submittedName>
</protein>
<evidence type="ECO:0000313" key="1">
    <source>
        <dbReference type="EMBL" id="KPJ01095.1"/>
    </source>
</evidence>
<keyword evidence="2" id="KW-1185">Reference proteome</keyword>